<dbReference type="Pfam" id="PF07377">
    <property type="entry name" value="DUF1493"/>
    <property type="match status" value="1"/>
</dbReference>
<dbReference type="GeneID" id="89223324"/>
<protein>
    <submittedName>
        <fullName evidence="1">DUF1493 domain-containing protein</fullName>
    </submittedName>
</protein>
<proteinExistence type="predicted"/>
<gene>
    <name evidence="1" type="ORF">AUM46_01205</name>
</gene>
<dbReference type="Proteomes" id="UP000244731">
    <property type="component" value="Unassembled WGS sequence"/>
</dbReference>
<dbReference type="EMBL" id="MSAC01000003">
    <property type="protein sequence ID" value="PUX11069.1"/>
    <property type="molecule type" value="Genomic_DNA"/>
</dbReference>
<comment type="caution">
    <text evidence="1">The sequence shown here is derived from an EMBL/GenBank/DDBJ whole genome shotgun (WGS) entry which is preliminary data.</text>
</comment>
<accession>A0ABX5KAL3</accession>
<evidence type="ECO:0000313" key="2">
    <source>
        <dbReference type="Proteomes" id="UP000244731"/>
    </source>
</evidence>
<reference evidence="1 2" key="1">
    <citation type="submission" date="2016-12" db="EMBL/GenBank/DDBJ databases">
        <title>Analysis of the Molecular Diversity Among Cronobacter Species Isolated from Filth Flies Using a Pan Genomic DNA Microarray.</title>
        <authorList>
            <person name="Pava-Ripoll M."/>
            <person name="Tall B."/>
            <person name="Farber J."/>
            <person name="Fanning S."/>
            <person name="Lehner A."/>
            <person name="Stephan R."/>
            <person name="Pagotto F."/>
            <person name="Iverson C."/>
            <person name="Ziobro G."/>
            <person name="Miller A."/>
            <person name="Pearson R."/>
            <person name="Yan Q."/>
            <person name="Kim M."/>
            <person name="Jeong S."/>
            <person name="Park J."/>
            <person name="Jun S."/>
            <person name="Choi H."/>
            <person name="Chung T."/>
            <person name="Yoo Y."/>
            <person name="Park E."/>
            <person name="Hwang S."/>
            <person name="Lee B."/>
            <person name="Sathyamoorthy V."/>
            <person name="Carter L."/>
            <person name="Mammel M."/>
            <person name="Jackson S."/>
            <person name="Kothary M."/>
            <person name="Patel I."/>
            <person name="Grim C."/>
            <person name="Gopinath G."/>
            <person name="Gangiredla J."/>
            <person name="Chase H."/>
        </authorList>
    </citation>
    <scope>NUCLEOTIDE SEQUENCE [LARGE SCALE GENOMIC DNA]</scope>
    <source>
        <strain evidence="1 2">MOD1-Md25g</strain>
    </source>
</reference>
<keyword evidence="2" id="KW-1185">Reference proteome</keyword>
<dbReference type="InterPro" id="IPR010862">
    <property type="entry name" value="DUF1493"/>
</dbReference>
<name>A0ABX5KAL3_9ENTR</name>
<dbReference type="RefSeq" id="WP_071603059.1">
    <property type="nucleotide sequence ID" value="NC_023032.1"/>
</dbReference>
<sequence>MPLMESVIHLMNAFYIFSWLGHSDLINIMKLLLPASMRVKRVAPALLTLRMLAESAKAGHWLYGQSTDCN</sequence>
<evidence type="ECO:0000313" key="1">
    <source>
        <dbReference type="EMBL" id="PUX11069.1"/>
    </source>
</evidence>
<organism evidence="1 2">
    <name type="scientific">Cronobacter malonaticus</name>
    <dbReference type="NCBI Taxonomy" id="413503"/>
    <lineage>
        <taxon>Bacteria</taxon>
        <taxon>Pseudomonadati</taxon>
        <taxon>Pseudomonadota</taxon>
        <taxon>Gammaproteobacteria</taxon>
        <taxon>Enterobacterales</taxon>
        <taxon>Enterobacteriaceae</taxon>
        <taxon>Cronobacter</taxon>
    </lineage>
</organism>